<keyword evidence="4" id="KW-0378">Hydrolase</keyword>
<dbReference type="Gene3D" id="3.40.50.1820">
    <property type="entry name" value="alpha/beta hydrolase"/>
    <property type="match status" value="1"/>
</dbReference>
<keyword evidence="2" id="KW-0732">Signal</keyword>
<feature type="domain" description="Peptidase S33 tripeptidyl aminopeptidase-like C-terminal" evidence="3">
    <location>
        <begin position="404"/>
        <end position="506"/>
    </location>
</feature>
<dbReference type="EMBL" id="BAABKQ010000001">
    <property type="protein sequence ID" value="GAA4815557.1"/>
    <property type="molecule type" value="Genomic_DNA"/>
</dbReference>
<evidence type="ECO:0000259" key="3">
    <source>
        <dbReference type="Pfam" id="PF08386"/>
    </source>
</evidence>
<accession>A0ABP9CVZ3</accession>
<dbReference type="Proteomes" id="UP001500839">
    <property type="component" value="Unassembled WGS sequence"/>
</dbReference>
<feature type="region of interest" description="Disordered" evidence="1">
    <location>
        <begin position="20"/>
        <end position="73"/>
    </location>
</feature>
<dbReference type="InterPro" id="IPR029058">
    <property type="entry name" value="AB_hydrolase_fold"/>
</dbReference>
<proteinExistence type="predicted"/>
<organism evidence="4 5">
    <name type="scientific">Tomitella cavernea</name>
    <dbReference type="NCBI Taxonomy" id="1387982"/>
    <lineage>
        <taxon>Bacteria</taxon>
        <taxon>Bacillati</taxon>
        <taxon>Actinomycetota</taxon>
        <taxon>Actinomycetes</taxon>
        <taxon>Mycobacteriales</taxon>
        <taxon>Tomitella</taxon>
    </lineage>
</organism>
<evidence type="ECO:0000256" key="2">
    <source>
        <dbReference type="SAM" id="SignalP"/>
    </source>
</evidence>
<reference evidence="5" key="1">
    <citation type="journal article" date="2019" name="Int. J. Syst. Evol. Microbiol.">
        <title>The Global Catalogue of Microorganisms (GCM) 10K type strain sequencing project: providing services to taxonomists for standard genome sequencing and annotation.</title>
        <authorList>
            <consortium name="The Broad Institute Genomics Platform"/>
            <consortium name="The Broad Institute Genome Sequencing Center for Infectious Disease"/>
            <person name="Wu L."/>
            <person name="Ma J."/>
        </authorList>
    </citation>
    <scope>NUCLEOTIDE SEQUENCE [LARGE SCALE GENOMIC DNA]</scope>
    <source>
        <strain evidence="5">JCM 18542</strain>
    </source>
</reference>
<gene>
    <name evidence="4" type="ORF">GCM10023353_21630</name>
</gene>
<comment type="caution">
    <text evidence="4">The sequence shown here is derived from an EMBL/GenBank/DDBJ whole genome shotgun (WGS) entry which is preliminary data.</text>
</comment>
<evidence type="ECO:0000313" key="4">
    <source>
        <dbReference type="EMBL" id="GAA4815557.1"/>
    </source>
</evidence>
<keyword evidence="5" id="KW-1185">Reference proteome</keyword>
<evidence type="ECO:0000313" key="5">
    <source>
        <dbReference type="Proteomes" id="UP001500839"/>
    </source>
</evidence>
<dbReference type="GO" id="GO:0016787">
    <property type="term" value="F:hydrolase activity"/>
    <property type="evidence" value="ECO:0007669"/>
    <property type="project" value="UniProtKB-KW"/>
</dbReference>
<sequence>MALAGAAIAGTALSGCAAGPSIPPDYAVAGQAQGSTATPTTTAPPPPPQAGVPQQQPRWRPCRTDPAAGLPPGPDGLVIECATITGPLDPATSQSDVGIDLTRARTAATPQDAAPLVLMAGSDQSSRSALAGLATGTGGAVVDARPVVAVDRRGTGPSTDPACFAGTDAADLTAAGRGGDPVARAQSMMDTVNRVTVSCTDVLRPAVDAFDAVHAASDIDTLRNYWGVDKIALLTLGDASDVALAYQANVPGHLARLVMDSPGPLRVDAATTAERRAQADQAALARFVSDCTSTGCAAGPDPARTLNTLLDSAEMGLIRGVSSGSVLTVVRRTLADSALPWDQRVARLGELIDGAARGDVDTLHVFADAQAVTSGGFVAQCSDAPPPATPDQSHTAQSDWAGKYPVFGADAAVRMLTCASWPSHQEPDLPEGFDVPVLLFSGAADTVVGSGAVDSVTAAIARTGSPASTVTWEGVGHGALWGSGCAVEQLDRYLDDAAIPPGGTACPV</sequence>
<evidence type="ECO:0000256" key="1">
    <source>
        <dbReference type="SAM" id="MobiDB-lite"/>
    </source>
</evidence>
<feature type="signal peptide" evidence="2">
    <location>
        <begin position="1"/>
        <end position="17"/>
    </location>
</feature>
<feature type="compositionally biased region" description="Low complexity" evidence="1">
    <location>
        <begin position="29"/>
        <end position="41"/>
    </location>
</feature>
<dbReference type="SUPFAM" id="SSF53474">
    <property type="entry name" value="alpha/beta-Hydrolases"/>
    <property type="match status" value="1"/>
</dbReference>
<dbReference type="InterPro" id="IPR013595">
    <property type="entry name" value="Pept_S33_TAP-like_C"/>
</dbReference>
<dbReference type="Pfam" id="PF08386">
    <property type="entry name" value="Abhydrolase_4"/>
    <property type="match status" value="1"/>
</dbReference>
<protein>
    <submittedName>
        <fullName evidence="4">Alpha/beta hydrolase</fullName>
    </submittedName>
</protein>
<name>A0ABP9CVZ3_9ACTN</name>
<feature type="chain" id="PRO_5045905249" evidence="2">
    <location>
        <begin position="18"/>
        <end position="508"/>
    </location>
</feature>